<keyword evidence="1" id="KW-0472">Membrane</keyword>
<keyword evidence="1" id="KW-1133">Transmembrane helix</keyword>
<name>A0A3B0UIH3_9ZZZZ</name>
<proteinExistence type="predicted"/>
<dbReference type="PANTHER" id="PTHR33734:SF22">
    <property type="entry name" value="MEMBRANE-BOUND LYTIC MUREIN TRANSGLYCOSYLASE D"/>
    <property type="match status" value="1"/>
</dbReference>
<evidence type="ECO:0000259" key="2">
    <source>
        <dbReference type="PROSITE" id="PS51782"/>
    </source>
</evidence>
<evidence type="ECO:0000313" key="3">
    <source>
        <dbReference type="EMBL" id="VAW30845.1"/>
    </source>
</evidence>
<dbReference type="PROSITE" id="PS51782">
    <property type="entry name" value="LYSM"/>
    <property type="match status" value="1"/>
</dbReference>
<feature type="domain" description="LysM" evidence="2">
    <location>
        <begin position="177"/>
        <end position="221"/>
    </location>
</feature>
<accession>A0A3B0UIH3</accession>
<gene>
    <name evidence="3" type="ORF">MNBD_CHLOROFLEXI01-3110</name>
</gene>
<dbReference type="AlphaFoldDB" id="A0A3B0UIH3"/>
<organism evidence="3">
    <name type="scientific">hydrothermal vent metagenome</name>
    <dbReference type="NCBI Taxonomy" id="652676"/>
    <lineage>
        <taxon>unclassified sequences</taxon>
        <taxon>metagenomes</taxon>
        <taxon>ecological metagenomes</taxon>
    </lineage>
</organism>
<dbReference type="Pfam" id="PF01476">
    <property type="entry name" value="LysM"/>
    <property type="match status" value="2"/>
</dbReference>
<reference evidence="3" key="1">
    <citation type="submission" date="2018-06" db="EMBL/GenBank/DDBJ databases">
        <authorList>
            <person name="Zhirakovskaya E."/>
        </authorList>
    </citation>
    <scope>NUCLEOTIDE SEQUENCE</scope>
</reference>
<evidence type="ECO:0000256" key="1">
    <source>
        <dbReference type="SAM" id="Phobius"/>
    </source>
</evidence>
<dbReference type="EMBL" id="UOEU01000095">
    <property type="protein sequence ID" value="VAW30845.1"/>
    <property type="molecule type" value="Genomic_DNA"/>
</dbReference>
<dbReference type="PANTHER" id="PTHR33734">
    <property type="entry name" value="LYSM DOMAIN-CONTAINING GPI-ANCHORED PROTEIN 2"/>
    <property type="match status" value="1"/>
</dbReference>
<keyword evidence="1" id="KW-0812">Transmembrane</keyword>
<dbReference type="InterPro" id="IPR036779">
    <property type="entry name" value="LysM_dom_sf"/>
</dbReference>
<dbReference type="InterPro" id="IPR018392">
    <property type="entry name" value="LysM"/>
</dbReference>
<dbReference type="Gene3D" id="3.10.350.10">
    <property type="entry name" value="LysM domain"/>
    <property type="match status" value="2"/>
</dbReference>
<sequence>MQKLRSSIVLMMIVIAILLAAGVFIAISVINGRNDEQLPEAAVNNFSVTVGSELIALQVDPNQRLTIVEVPVAEPVNSPPVEPTSDPQVVEAPAIPAATAVPAPVEPATAVPVPAVAKFIFIDYPVQQGDTLYSITQRIDASIALMADQGLSQASLNPGQTIRLPIGNPEYCAGRGRPYAVGEGDTAFNISQRFNTTPENLRSTNNLDENYTIKVADIICVP</sequence>
<protein>
    <recommendedName>
        <fullName evidence="2">LysM domain-containing protein</fullName>
    </recommendedName>
</protein>
<feature type="transmembrane region" description="Helical" evidence="1">
    <location>
        <begin position="7"/>
        <end position="30"/>
    </location>
</feature>
<dbReference type="CDD" id="cd00118">
    <property type="entry name" value="LysM"/>
    <property type="match status" value="2"/>
</dbReference>
<dbReference type="SUPFAM" id="SSF54106">
    <property type="entry name" value="LysM domain"/>
    <property type="match status" value="1"/>
</dbReference>
<dbReference type="SMART" id="SM00257">
    <property type="entry name" value="LysM"/>
    <property type="match status" value="2"/>
</dbReference>